<evidence type="ECO:0000256" key="7">
    <source>
        <dbReference type="ARBA" id="ARBA00022691"/>
    </source>
</evidence>
<dbReference type="EMBL" id="HBUF01034894">
    <property type="protein sequence ID" value="CAG6616137.1"/>
    <property type="molecule type" value="Transcribed_RNA"/>
</dbReference>
<dbReference type="EC" id="2.1.1.77" evidence="3"/>
<keyword evidence="4" id="KW-0963">Cytoplasm</keyword>
<dbReference type="PANTHER" id="PTHR11579:SF0">
    <property type="entry name" value="PROTEIN-L-ISOASPARTATE(D-ASPARTATE) O-METHYLTRANSFERASE"/>
    <property type="match status" value="1"/>
</dbReference>
<evidence type="ECO:0000256" key="2">
    <source>
        <dbReference type="ARBA" id="ARBA00005369"/>
    </source>
</evidence>
<protein>
    <recommendedName>
        <fullName evidence="3">protein-L-isoaspartate(D-aspartate) O-methyltransferase</fullName>
        <ecNumber evidence="3">2.1.1.77</ecNumber>
    </recommendedName>
</protein>
<dbReference type="EMBL" id="HBUF01345214">
    <property type="protein sequence ID" value="CAG6708667.1"/>
    <property type="molecule type" value="Transcribed_RNA"/>
</dbReference>
<keyword evidence="7" id="KW-0949">S-adenosyl-L-methionine</keyword>
<dbReference type="GO" id="GO:0005737">
    <property type="term" value="C:cytoplasm"/>
    <property type="evidence" value="ECO:0007669"/>
    <property type="project" value="UniProtKB-SubCell"/>
</dbReference>
<dbReference type="EMBL" id="HBUF01345213">
    <property type="protein sequence ID" value="CAG6708666.1"/>
    <property type="molecule type" value="Transcribed_RNA"/>
</dbReference>
<comment type="subcellular location">
    <subcellularLocation>
        <location evidence="1">Cytoplasm</location>
    </subcellularLocation>
</comment>
<dbReference type="EMBL" id="HBUF01549470">
    <property type="protein sequence ID" value="CAG6758375.1"/>
    <property type="molecule type" value="Transcribed_RNA"/>
</dbReference>
<dbReference type="Pfam" id="PF01135">
    <property type="entry name" value="PCMT"/>
    <property type="match status" value="1"/>
</dbReference>
<evidence type="ECO:0000256" key="5">
    <source>
        <dbReference type="ARBA" id="ARBA00022603"/>
    </source>
</evidence>
<organism evidence="9">
    <name type="scientific">Cacopsylla melanoneura</name>
    <dbReference type="NCBI Taxonomy" id="428564"/>
    <lineage>
        <taxon>Eukaryota</taxon>
        <taxon>Metazoa</taxon>
        <taxon>Ecdysozoa</taxon>
        <taxon>Arthropoda</taxon>
        <taxon>Hexapoda</taxon>
        <taxon>Insecta</taxon>
        <taxon>Pterygota</taxon>
        <taxon>Neoptera</taxon>
        <taxon>Paraneoptera</taxon>
        <taxon>Hemiptera</taxon>
        <taxon>Sternorrhyncha</taxon>
        <taxon>Psylloidea</taxon>
        <taxon>Psyllidae</taxon>
        <taxon>Psyllinae</taxon>
        <taxon>Cacopsylla</taxon>
    </lineage>
</organism>
<evidence type="ECO:0000256" key="3">
    <source>
        <dbReference type="ARBA" id="ARBA00011890"/>
    </source>
</evidence>
<accession>A0A8D9A389</accession>
<dbReference type="NCBIfam" id="TIGR00080">
    <property type="entry name" value="pimt"/>
    <property type="match status" value="1"/>
</dbReference>
<dbReference type="AlphaFoldDB" id="A0A8D9A389"/>
<dbReference type="InterPro" id="IPR000682">
    <property type="entry name" value="PCMT"/>
</dbReference>
<reference evidence="9" key="1">
    <citation type="submission" date="2021-05" db="EMBL/GenBank/DDBJ databases">
        <authorList>
            <person name="Alioto T."/>
            <person name="Alioto T."/>
            <person name="Gomez Garrido J."/>
        </authorList>
    </citation>
    <scope>NUCLEOTIDE SEQUENCE</scope>
</reference>
<dbReference type="SUPFAM" id="SSF53335">
    <property type="entry name" value="S-adenosyl-L-methionine-dependent methyltransferases"/>
    <property type="match status" value="1"/>
</dbReference>
<evidence type="ECO:0000256" key="6">
    <source>
        <dbReference type="ARBA" id="ARBA00022679"/>
    </source>
</evidence>
<dbReference type="InterPro" id="IPR029063">
    <property type="entry name" value="SAM-dependent_MTases_sf"/>
</dbReference>
<dbReference type="Gene3D" id="3.40.50.150">
    <property type="entry name" value="Vaccinia Virus protein VP39"/>
    <property type="match status" value="1"/>
</dbReference>
<dbReference type="CDD" id="cd02440">
    <property type="entry name" value="AdoMet_MTases"/>
    <property type="match status" value="1"/>
</dbReference>
<comment type="similarity">
    <text evidence="2">Belongs to the methyltransferase superfamily. L-isoaspartyl/D-aspartyl protein methyltransferase family.</text>
</comment>
<dbReference type="PANTHER" id="PTHR11579">
    <property type="entry name" value="PROTEIN-L-ISOASPARTATE O-METHYLTRANSFERASE"/>
    <property type="match status" value="1"/>
</dbReference>
<evidence type="ECO:0000313" key="9">
    <source>
        <dbReference type="EMBL" id="CAG6758375.1"/>
    </source>
</evidence>
<evidence type="ECO:0000256" key="1">
    <source>
        <dbReference type="ARBA" id="ARBA00004496"/>
    </source>
</evidence>
<dbReference type="EMBL" id="HBUF01199698">
    <property type="protein sequence ID" value="CAG6661459.1"/>
    <property type="molecule type" value="Transcribed_RNA"/>
</dbReference>
<name>A0A8D9A389_9HEMI</name>
<dbReference type="GO" id="GO:0032259">
    <property type="term" value="P:methylation"/>
    <property type="evidence" value="ECO:0007669"/>
    <property type="project" value="UniProtKB-KW"/>
</dbReference>
<evidence type="ECO:0000256" key="4">
    <source>
        <dbReference type="ARBA" id="ARBA00022490"/>
    </source>
</evidence>
<feature type="signal peptide" evidence="8">
    <location>
        <begin position="1"/>
        <end position="21"/>
    </location>
</feature>
<feature type="chain" id="PRO_5036428992" description="protein-L-isoaspartate(D-aspartate) O-methyltransferase" evidence="8">
    <location>
        <begin position="22"/>
        <end position="289"/>
    </location>
</feature>
<keyword evidence="6 9" id="KW-0808">Transferase</keyword>
<proteinExistence type="inferred from homology"/>
<keyword evidence="5 9" id="KW-0489">Methyltransferase</keyword>
<evidence type="ECO:0000256" key="8">
    <source>
        <dbReference type="SAM" id="SignalP"/>
    </source>
</evidence>
<sequence length="289" mass="32954">MSSTLFASSLLVSLVVSSVSAFFADEHQVREYEDWRHESNDEMIQALKQFNHIQSPQVESVMRSIDRRRFIERPIMNNPYWDIPQSLGFGSVMSSPKVHAQALEILKEHLKPGARVLDIGSGSGYLTACMAHMVGPKGKVYAVEHIEDLVEQANRTMHTYYPNLMEHGRVEFVAGDGREGHKEGAPYDVIYVGGAVHYYPFKLFNQINGDGRLIAWVGNNKGRQHLVAIDRPYDYHNNKLGNVSLSIKNLEKSKMGEYLVDHDEQMAKFYDTLKDNPMSVEHEMLYAYE</sequence>
<keyword evidence="8" id="KW-0732">Signal</keyword>
<dbReference type="GO" id="GO:0004719">
    <property type="term" value="F:protein-L-isoaspartate (D-aspartate) O-methyltransferase activity"/>
    <property type="evidence" value="ECO:0007669"/>
    <property type="project" value="UniProtKB-EC"/>
</dbReference>
<dbReference type="EMBL" id="HBUF01549468">
    <property type="protein sequence ID" value="CAG6758373.1"/>
    <property type="molecule type" value="Transcribed_RNA"/>
</dbReference>